<sequence length="184" mass="18864">VSPSAGGVAGPFPTSPAFRALSRAEGLEVNLLVKRAAPKAEVKALVVPVLHGVHYLLGHAHGEGEVTAHLPHHNGGADVLGLDLNVLARHLLGDLQAVGAMLVATVLGAVGEGGRELIHLRLVHFLLHALLEALEDDGELGKGTCSRPCSKMAVRPPGVPGSQCCAQAAPLSLAGISLSGYSRF</sequence>
<evidence type="ECO:0000313" key="2">
    <source>
        <dbReference type="Proteomes" id="UP000694403"/>
    </source>
</evidence>
<dbReference type="Proteomes" id="UP000694403">
    <property type="component" value="Unplaced"/>
</dbReference>
<reference evidence="1" key="2">
    <citation type="submission" date="2025-09" db="UniProtKB">
        <authorList>
            <consortium name="Ensembl"/>
        </authorList>
    </citation>
    <scope>IDENTIFICATION</scope>
</reference>
<protein>
    <submittedName>
        <fullName evidence="1">Uncharacterized protein</fullName>
    </submittedName>
</protein>
<organism evidence="1 2">
    <name type="scientific">Chelydra serpentina</name>
    <name type="common">Snapping turtle</name>
    <name type="synonym">Testudo serpentina</name>
    <dbReference type="NCBI Taxonomy" id="8475"/>
    <lineage>
        <taxon>Eukaryota</taxon>
        <taxon>Metazoa</taxon>
        <taxon>Chordata</taxon>
        <taxon>Craniata</taxon>
        <taxon>Vertebrata</taxon>
        <taxon>Euteleostomi</taxon>
        <taxon>Archelosauria</taxon>
        <taxon>Testudinata</taxon>
        <taxon>Testudines</taxon>
        <taxon>Cryptodira</taxon>
        <taxon>Durocryptodira</taxon>
        <taxon>Americhelydia</taxon>
        <taxon>Chelydroidea</taxon>
        <taxon>Chelydridae</taxon>
        <taxon>Chelydra</taxon>
    </lineage>
</organism>
<dbReference type="Ensembl" id="ENSCSRT00000022316.1">
    <property type="protein sequence ID" value="ENSCSRP00000021369.1"/>
    <property type="gene ID" value="ENSCSRG00000016182.1"/>
</dbReference>
<keyword evidence="2" id="KW-1185">Reference proteome</keyword>
<reference evidence="1" key="1">
    <citation type="submission" date="2025-08" db="UniProtKB">
        <authorList>
            <consortium name="Ensembl"/>
        </authorList>
    </citation>
    <scope>IDENTIFICATION</scope>
</reference>
<dbReference type="AlphaFoldDB" id="A0A8C3SYP0"/>
<evidence type="ECO:0000313" key="1">
    <source>
        <dbReference type="Ensembl" id="ENSCSRP00000021369.1"/>
    </source>
</evidence>
<accession>A0A8C3SYP0</accession>
<proteinExistence type="predicted"/>
<name>A0A8C3SYP0_CHESE</name>